<dbReference type="InterPro" id="IPR022880">
    <property type="entry name" value="DNApol_IV"/>
</dbReference>
<gene>
    <name evidence="13" type="primary">dinB</name>
    <name evidence="15" type="ORF">ATL42_1351</name>
</gene>
<proteinExistence type="inferred from homology"/>
<comment type="subunit">
    <text evidence="13">Monomer.</text>
</comment>
<evidence type="ECO:0000256" key="2">
    <source>
        <dbReference type="ARBA" id="ARBA00022457"/>
    </source>
</evidence>
<keyword evidence="8 13" id="KW-0460">Magnesium</keyword>
<dbReference type="Gene3D" id="1.10.150.20">
    <property type="entry name" value="5' to 3' exonuclease, C-terminal subdomain"/>
    <property type="match status" value="1"/>
</dbReference>
<dbReference type="SUPFAM" id="SSF56672">
    <property type="entry name" value="DNA/RNA polymerases"/>
    <property type="match status" value="1"/>
</dbReference>
<evidence type="ECO:0000256" key="12">
    <source>
        <dbReference type="ARBA" id="ARBA00049244"/>
    </source>
</evidence>
<dbReference type="RefSeq" id="WP_098454679.1">
    <property type="nucleotide sequence ID" value="NZ_PDJG01000001.1"/>
</dbReference>
<dbReference type="EMBL" id="PDJG01000001">
    <property type="protein sequence ID" value="PFG33474.1"/>
    <property type="molecule type" value="Genomic_DNA"/>
</dbReference>
<evidence type="ECO:0000256" key="13">
    <source>
        <dbReference type="HAMAP-Rule" id="MF_01113"/>
    </source>
</evidence>
<dbReference type="EC" id="2.7.7.7" evidence="13"/>
<protein>
    <recommendedName>
        <fullName evidence="13">DNA polymerase IV</fullName>
        <shortName evidence="13">Pol IV</shortName>
        <ecNumber evidence="13">2.7.7.7</ecNumber>
    </recommendedName>
</protein>
<evidence type="ECO:0000256" key="6">
    <source>
        <dbReference type="ARBA" id="ARBA00022723"/>
    </source>
</evidence>
<dbReference type="GO" id="GO:0009432">
    <property type="term" value="P:SOS response"/>
    <property type="evidence" value="ECO:0007669"/>
    <property type="project" value="TreeGrafter"/>
</dbReference>
<dbReference type="NCBIfam" id="NF002677">
    <property type="entry name" value="PRK02406.1"/>
    <property type="match status" value="1"/>
</dbReference>
<dbReference type="CDD" id="cd03586">
    <property type="entry name" value="PolY_Pol_IV_kappa"/>
    <property type="match status" value="1"/>
</dbReference>
<dbReference type="InterPro" id="IPR043502">
    <property type="entry name" value="DNA/RNA_pol_sf"/>
</dbReference>
<keyword evidence="9 13" id="KW-0239">DNA-directed DNA polymerase</keyword>
<dbReference type="Pfam" id="PF11799">
    <property type="entry name" value="IMS_C"/>
    <property type="match status" value="1"/>
</dbReference>
<dbReference type="InterPro" id="IPR001126">
    <property type="entry name" value="UmuC"/>
</dbReference>
<dbReference type="GO" id="GO:0005829">
    <property type="term" value="C:cytosol"/>
    <property type="evidence" value="ECO:0007669"/>
    <property type="project" value="TreeGrafter"/>
</dbReference>
<evidence type="ECO:0000256" key="8">
    <source>
        <dbReference type="ARBA" id="ARBA00022842"/>
    </source>
</evidence>
<dbReference type="InterPro" id="IPR043128">
    <property type="entry name" value="Rev_trsase/Diguanyl_cyclase"/>
</dbReference>
<dbReference type="GO" id="GO:0000287">
    <property type="term" value="F:magnesium ion binding"/>
    <property type="evidence" value="ECO:0007669"/>
    <property type="project" value="UniProtKB-UniRule"/>
</dbReference>
<comment type="catalytic activity">
    <reaction evidence="12 13">
        <text>DNA(n) + a 2'-deoxyribonucleoside 5'-triphosphate = DNA(n+1) + diphosphate</text>
        <dbReference type="Rhea" id="RHEA:22508"/>
        <dbReference type="Rhea" id="RHEA-COMP:17339"/>
        <dbReference type="Rhea" id="RHEA-COMP:17340"/>
        <dbReference type="ChEBI" id="CHEBI:33019"/>
        <dbReference type="ChEBI" id="CHEBI:61560"/>
        <dbReference type="ChEBI" id="CHEBI:173112"/>
        <dbReference type="EC" id="2.7.7.7"/>
    </reaction>
</comment>
<dbReference type="PROSITE" id="PS50173">
    <property type="entry name" value="UMUC"/>
    <property type="match status" value="1"/>
</dbReference>
<comment type="function">
    <text evidence="11 13">Poorly processive, error-prone DNA polymerase involved in untargeted mutagenesis. Copies undamaged DNA at stalled replication forks, which arise in vivo from mismatched or misaligned primer ends. These misaligned primers can be extended by PolIV. Exhibits no 3'-5' exonuclease (proofreading) activity. May be involved in translesional synthesis, in conjunction with the beta clamp from PolIII.</text>
</comment>
<keyword evidence="6 13" id="KW-0479">Metal-binding</keyword>
<name>A0A2A9E3R4_9MICO</name>
<feature type="domain" description="UmuC" evidence="14">
    <location>
        <begin position="23"/>
        <end position="202"/>
    </location>
</feature>
<organism evidence="15 16">
    <name type="scientific">Sanguibacter antarcticus</name>
    <dbReference type="NCBI Taxonomy" id="372484"/>
    <lineage>
        <taxon>Bacteria</taxon>
        <taxon>Bacillati</taxon>
        <taxon>Actinomycetota</taxon>
        <taxon>Actinomycetes</taxon>
        <taxon>Micrococcales</taxon>
        <taxon>Sanguibacteraceae</taxon>
        <taxon>Sanguibacter</taxon>
    </lineage>
</organism>
<dbReference type="NCBIfam" id="NF003015">
    <property type="entry name" value="PRK03858.1"/>
    <property type="match status" value="1"/>
</dbReference>
<dbReference type="AlphaFoldDB" id="A0A2A9E3R4"/>
<keyword evidence="10 13" id="KW-0234">DNA repair</keyword>
<dbReference type="Pfam" id="PF00817">
    <property type="entry name" value="IMS"/>
    <property type="match status" value="1"/>
</dbReference>
<comment type="similarity">
    <text evidence="1 13">Belongs to the DNA polymerase type-Y family.</text>
</comment>
<dbReference type="GO" id="GO:0006261">
    <property type="term" value="P:DNA-templated DNA replication"/>
    <property type="evidence" value="ECO:0007669"/>
    <property type="project" value="UniProtKB-UniRule"/>
</dbReference>
<dbReference type="HAMAP" id="MF_01113">
    <property type="entry name" value="DNApol_IV"/>
    <property type="match status" value="1"/>
</dbReference>
<feature type="binding site" evidence="13">
    <location>
        <position position="120"/>
    </location>
    <ligand>
        <name>Mg(2+)</name>
        <dbReference type="ChEBI" id="CHEBI:18420"/>
    </ligand>
</feature>
<dbReference type="SUPFAM" id="SSF100879">
    <property type="entry name" value="Lesion bypass DNA polymerase (Y-family), little finger domain"/>
    <property type="match status" value="1"/>
</dbReference>
<accession>A0A2A9E3R4</accession>
<keyword evidence="3 13" id="KW-0808">Transferase</keyword>
<evidence type="ECO:0000256" key="5">
    <source>
        <dbReference type="ARBA" id="ARBA00022705"/>
    </source>
</evidence>
<dbReference type="PANTHER" id="PTHR11076:SF33">
    <property type="entry name" value="DNA POLYMERASE KAPPA"/>
    <property type="match status" value="1"/>
</dbReference>
<dbReference type="FunFam" id="3.30.1490.100:FF:000004">
    <property type="entry name" value="DNA polymerase IV"/>
    <property type="match status" value="1"/>
</dbReference>
<dbReference type="GO" id="GO:0003684">
    <property type="term" value="F:damaged DNA binding"/>
    <property type="evidence" value="ECO:0007669"/>
    <property type="project" value="InterPro"/>
</dbReference>
<dbReference type="InterPro" id="IPR036775">
    <property type="entry name" value="DNA_pol_Y-fam_lit_finger_sf"/>
</dbReference>
<dbReference type="PANTHER" id="PTHR11076">
    <property type="entry name" value="DNA REPAIR POLYMERASE UMUC / TRANSFERASE FAMILY MEMBER"/>
    <property type="match status" value="1"/>
</dbReference>
<dbReference type="Gene3D" id="3.30.1490.100">
    <property type="entry name" value="DNA polymerase, Y-family, little finger domain"/>
    <property type="match status" value="1"/>
</dbReference>
<dbReference type="Gene3D" id="3.30.70.270">
    <property type="match status" value="1"/>
</dbReference>
<keyword evidence="4 13" id="KW-0548">Nucleotidyltransferase</keyword>
<keyword evidence="13" id="KW-0238">DNA-binding</keyword>
<dbReference type="GO" id="GO:0042276">
    <property type="term" value="P:error-prone translesion synthesis"/>
    <property type="evidence" value="ECO:0007669"/>
    <property type="project" value="TreeGrafter"/>
</dbReference>
<evidence type="ECO:0000256" key="1">
    <source>
        <dbReference type="ARBA" id="ARBA00010945"/>
    </source>
</evidence>
<evidence type="ECO:0000256" key="3">
    <source>
        <dbReference type="ARBA" id="ARBA00022679"/>
    </source>
</evidence>
<dbReference type="GO" id="GO:0003887">
    <property type="term" value="F:DNA-directed DNA polymerase activity"/>
    <property type="evidence" value="ECO:0007669"/>
    <property type="project" value="UniProtKB-UniRule"/>
</dbReference>
<keyword evidence="16" id="KW-1185">Reference proteome</keyword>
<keyword evidence="2 13" id="KW-0515">Mutator protein</keyword>
<evidence type="ECO:0000313" key="16">
    <source>
        <dbReference type="Proteomes" id="UP000225548"/>
    </source>
</evidence>
<reference evidence="15 16" key="1">
    <citation type="submission" date="2017-10" db="EMBL/GenBank/DDBJ databases">
        <title>Sequencing the genomes of 1000 actinobacteria strains.</title>
        <authorList>
            <person name="Klenk H.-P."/>
        </authorList>
    </citation>
    <scope>NUCLEOTIDE SEQUENCE [LARGE SCALE GENOMIC DNA]</scope>
    <source>
        <strain evidence="15 16">DSM 18966</strain>
    </source>
</reference>
<comment type="caution">
    <text evidence="15">The sequence shown here is derived from an EMBL/GenBank/DDBJ whole genome shotgun (WGS) entry which is preliminary data.</text>
</comment>
<dbReference type="Gene3D" id="3.40.1170.60">
    <property type="match status" value="1"/>
</dbReference>
<evidence type="ECO:0000313" key="15">
    <source>
        <dbReference type="EMBL" id="PFG33474.1"/>
    </source>
</evidence>
<dbReference type="Proteomes" id="UP000225548">
    <property type="component" value="Unassembled WGS sequence"/>
</dbReference>
<evidence type="ECO:0000256" key="11">
    <source>
        <dbReference type="ARBA" id="ARBA00025589"/>
    </source>
</evidence>
<sequence>MSRGPRSSSPRRSWGDDDSTASILHVDMDAFFASVEVARRPHLRGRPVVVAGSERSVVLAATYEARAFGVRSAMPVGMAKRLCPQATYVAPDLPAYREVSRGVMELLAEVTTLVEPISIDEAFLDVSGARRRLGSSTAIGASIRESVHARFGITCSVGVASSKFVAKLASTHAKPDGLMLVPREATVPFLHTLPVGALWGVGEKTEQSLARWGILTVEQLAKTDPSVLRHILGTAVGDHLLDLSWGRDARPVEPVRQEQSIGAESTFDRDEYSTSVVESKMLALADRCAARLRHRELLARSVSVKVRTSDFRTLTRSRSLASPTDSRQEIYFAARQLYSAVDLRGLPVRLVGVRAEMLESRGRAAIQLTLDDAVGDVSAQQRQAEAVMDEVRKRFGDRAIGPGAAQDRWTTIKRDVELS</sequence>
<comment type="subcellular location">
    <subcellularLocation>
        <location evidence="13">Cytoplasm</location>
    </subcellularLocation>
</comment>
<keyword evidence="13" id="KW-0963">Cytoplasm</keyword>
<feature type="active site" evidence="13">
    <location>
        <position position="121"/>
    </location>
</feature>
<feature type="site" description="Substrate discrimination" evidence="13">
    <location>
        <position position="32"/>
    </location>
</feature>
<dbReference type="GO" id="GO:0006281">
    <property type="term" value="P:DNA repair"/>
    <property type="evidence" value="ECO:0007669"/>
    <property type="project" value="UniProtKB-UniRule"/>
</dbReference>
<evidence type="ECO:0000256" key="4">
    <source>
        <dbReference type="ARBA" id="ARBA00022695"/>
    </source>
</evidence>
<evidence type="ECO:0000256" key="10">
    <source>
        <dbReference type="ARBA" id="ARBA00023204"/>
    </source>
</evidence>
<dbReference type="InterPro" id="IPR050116">
    <property type="entry name" value="DNA_polymerase-Y"/>
</dbReference>
<feature type="binding site" evidence="13">
    <location>
        <position position="27"/>
    </location>
    <ligand>
        <name>Mg(2+)</name>
        <dbReference type="ChEBI" id="CHEBI:18420"/>
    </ligand>
</feature>
<comment type="cofactor">
    <cofactor evidence="13">
        <name>Mg(2+)</name>
        <dbReference type="ChEBI" id="CHEBI:18420"/>
    </cofactor>
    <text evidence="13">Binds 2 magnesium ions per subunit.</text>
</comment>
<keyword evidence="7 13" id="KW-0227">DNA damage</keyword>
<dbReference type="OrthoDB" id="9808813at2"/>
<evidence type="ECO:0000259" key="14">
    <source>
        <dbReference type="PROSITE" id="PS50173"/>
    </source>
</evidence>
<evidence type="ECO:0000256" key="7">
    <source>
        <dbReference type="ARBA" id="ARBA00022763"/>
    </source>
</evidence>
<evidence type="ECO:0000256" key="9">
    <source>
        <dbReference type="ARBA" id="ARBA00022932"/>
    </source>
</evidence>
<dbReference type="InterPro" id="IPR017961">
    <property type="entry name" value="DNA_pol_Y-fam_little_finger"/>
</dbReference>
<keyword evidence="5 13" id="KW-0235">DNA replication</keyword>